<reference evidence="2 3" key="1">
    <citation type="submission" date="2014-10" db="EMBL/GenBank/DDBJ databases">
        <title>Draft genome sequence of Actinoplanes utahensis NRRL 12052.</title>
        <authorList>
            <person name="Velasco-Bucheli B."/>
            <person name="del Cerro C."/>
            <person name="Hormigo D."/>
            <person name="Garcia J.L."/>
            <person name="Acebal C."/>
            <person name="Arroyo M."/>
            <person name="de la Mata I."/>
        </authorList>
    </citation>
    <scope>NUCLEOTIDE SEQUENCE [LARGE SCALE GENOMIC DNA]</scope>
    <source>
        <strain evidence="2 3">NRRL 12052</strain>
    </source>
</reference>
<organism evidence="2 3">
    <name type="scientific">Actinoplanes utahensis</name>
    <dbReference type="NCBI Taxonomy" id="1869"/>
    <lineage>
        <taxon>Bacteria</taxon>
        <taxon>Bacillati</taxon>
        <taxon>Actinomycetota</taxon>
        <taxon>Actinomycetes</taxon>
        <taxon>Micromonosporales</taxon>
        <taxon>Micromonosporaceae</taxon>
        <taxon>Actinoplanes</taxon>
    </lineage>
</organism>
<dbReference type="Proteomes" id="UP000054537">
    <property type="component" value="Unassembled WGS sequence"/>
</dbReference>
<gene>
    <name evidence="2" type="ORF">MB27_20450</name>
</gene>
<comment type="caution">
    <text evidence="2">The sequence shown here is derived from an EMBL/GenBank/DDBJ whole genome shotgun (WGS) entry which is preliminary data.</text>
</comment>
<feature type="transmembrane region" description="Helical" evidence="1">
    <location>
        <begin position="127"/>
        <end position="153"/>
    </location>
</feature>
<dbReference type="EMBL" id="JRTT01000023">
    <property type="protein sequence ID" value="KHD75815.1"/>
    <property type="molecule type" value="Genomic_DNA"/>
</dbReference>
<dbReference type="OrthoDB" id="3370420at2"/>
<dbReference type="AlphaFoldDB" id="A0A0A6UIB6"/>
<accession>A0A0A6UIB6</accession>
<evidence type="ECO:0000313" key="2">
    <source>
        <dbReference type="EMBL" id="KHD75815.1"/>
    </source>
</evidence>
<evidence type="ECO:0000256" key="1">
    <source>
        <dbReference type="SAM" id="Phobius"/>
    </source>
</evidence>
<proteinExistence type="predicted"/>
<keyword evidence="3" id="KW-1185">Reference proteome</keyword>
<feature type="transmembrane region" description="Helical" evidence="1">
    <location>
        <begin position="96"/>
        <end position="115"/>
    </location>
</feature>
<dbReference type="RefSeq" id="WP_043526633.1">
    <property type="nucleotide sequence ID" value="NZ_BAABKU010000045.1"/>
</dbReference>
<feature type="transmembrane region" description="Helical" evidence="1">
    <location>
        <begin position="240"/>
        <end position="261"/>
    </location>
</feature>
<feature type="transmembrane region" description="Helical" evidence="1">
    <location>
        <begin position="159"/>
        <end position="186"/>
    </location>
</feature>
<name>A0A0A6UIB6_ACTUT</name>
<evidence type="ECO:0000313" key="3">
    <source>
        <dbReference type="Proteomes" id="UP000054537"/>
    </source>
</evidence>
<sequence length="270" mass="27327">MRSQRIVLVAAALFAVTHAVGVLLAAPVWRFAELLSLASLILYAVVSGLPAPRWALPAALAVLLVDAVRTLSGTPGDADYDWQVRTPADGIDTTSGFGSALAAWWAPLVAVVLLLTVRARGRRPSPVVTAVAATAAVLITGYAVVRVIGVGLLAPQADAVIAVSLAVLPAVVLGLAAVTLAAALAGRGHRLAAAGASLLAVVALPTIDAGVAATPLPYAASNDPGLFGWDLIMPTMAMPQPVPALTTVLEMAAFLLLVAGLTGSRAVRPQ</sequence>
<protein>
    <submittedName>
        <fullName evidence="2">Uncharacterized protein</fullName>
    </submittedName>
</protein>
<keyword evidence="1" id="KW-0472">Membrane</keyword>
<dbReference type="eggNOG" id="ENOG50321WI">
    <property type="taxonomic scope" value="Bacteria"/>
</dbReference>
<feature type="transmembrane region" description="Helical" evidence="1">
    <location>
        <begin position="198"/>
        <end position="220"/>
    </location>
</feature>
<keyword evidence="1" id="KW-1133">Transmembrane helix</keyword>
<keyword evidence="1" id="KW-0812">Transmembrane</keyword>